<dbReference type="GO" id="GO:0005739">
    <property type="term" value="C:mitochondrion"/>
    <property type="evidence" value="ECO:0007669"/>
    <property type="project" value="TreeGrafter"/>
</dbReference>
<feature type="domain" description="Aminoacyl-tRNA synthetase class II (D/K/N)" evidence="4">
    <location>
        <begin position="212"/>
        <end position="259"/>
    </location>
</feature>
<dbReference type="Proteomes" id="UP000663671">
    <property type="component" value="Chromosome 5"/>
</dbReference>
<keyword evidence="1" id="KW-0436">Ligase</keyword>
<evidence type="ECO:0000256" key="2">
    <source>
        <dbReference type="ARBA" id="ARBA00022741"/>
    </source>
</evidence>
<evidence type="ECO:0000259" key="4">
    <source>
        <dbReference type="Pfam" id="PF00152"/>
    </source>
</evidence>
<gene>
    <name evidence="5" type="ORF">I7I51_03679</name>
</gene>
<dbReference type="GO" id="GO:0004824">
    <property type="term" value="F:lysine-tRNA ligase activity"/>
    <property type="evidence" value="ECO:0007669"/>
    <property type="project" value="TreeGrafter"/>
</dbReference>
<evidence type="ECO:0000313" key="5">
    <source>
        <dbReference type="EMBL" id="QSS61504.1"/>
    </source>
</evidence>
<dbReference type="GO" id="GO:0000049">
    <property type="term" value="F:tRNA binding"/>
    <property type="evidence" value="ECO:0007669"/>
    <property type="project" value="TreeGrafter"/>
</dbReference>
<accession>A0A8A1MA58</accession>
<keyword evidence="5" id="KW-0030">Aminoacyl-tRNA synthetase</keyword>
<dbReference type="InterPro" id="IPR045864">
    <property type="entry name" value="aa-tRNA-synth_II/BPL/LPL"/>
</dbReference>
<organism evidence="5 6">
    <name type="scientific">Ajellomyces capsulatus</name>
    <name type="common">Darling's disease fungus</name>
    <name type="synonym">Histoplasma capsulatum</name>
    <dbReference type="NCBI Taxonomy" id="5037"/>
    <lineage>
        <taxon>Eukaryota</taxon>
        <taxon>Fungi</taxon>
        <taxon>Dikarya</taxon>
        <taxon>Ascomycota</taxon>
        <taxon>Pezizomycotina</taxon>
        <taxon>Eurotiomycetes</taxon>
        <taxon>Eurotiomycetidae</taxon>
        <taxon>Onygenales</taxon>
        <taxon>Ajellomycetaceae</taxon>
        <taxon>Histoplasma</taxon>
    </lineage>
</organism>
<sequence length="312" mass="35331">MPSQCSSTSIVYTMYAAEFIGEVERQTPSARSNRIGKLHHCKQSAAFREPIFITSRDSSHSFDSPTLESHTLLTRAHLSSSPSLTTTTPQNCRLVRWSSTNTPTGPATHSLDRKGWENRITEIRNVYHEPYPRMAVDKRSISSDEFHSKYDYLKPNETAEQDYVVIYAVIGHPHRTSRRELSVAASQLPKLITPCLHDVPLRMKYQESSPYDRHVQLLYSPTAADILRARSSVIQYIRSFFLDRSFMEVETPILASVAGGLPLSYGSSAWLLADSIRSLRLAHHFAMKGWIKPTTRNSQPVNSTTHSPTWKP</sequence>
<evidence type="ECO:0000256" key="3">
    <source>
        <dbReference type="ARBA" id="ARBA00022840"/>
    </source>
</evidence>
<proteinExistence type="predicted"/>
<dbReference type="PANTHER" id="PTHR42918">
    <property type="entry name" value="LYSYL-TRNA SYNTHETASE"/>
    <property type="match status" value="1"/>
</dbReference>
<reference evidence="5" key="1">
    <citation type="submission" date="2021-01" db="EMBL/GenBank/DDBJ databases">
        <title>Chromosome-level genome assembly of a human fungal pathogen reveals clustering of transcriptionally co-regulated genes.</title>
        <authorList>
            <person name="Voorhies M."/>
            <person name="Cohen S."/>
            <person name="Shea T.P."/>
            <person name="Petrus S."/>
            <person name="Munoz J.F."/>
            <person name="Poplawski S."/>
            <person name="Goldman W.E."/>
            <person name="Michael T."/>
            <person name="Cuomo C.A."/>
            <person name="Sil A."/>
            <person name="Beyhan S."/>
        </authorList>
    </citation>
    <scope>NUCLEOTIDE SEQUENCE</scope>
    <source>
        <strain evidence="5">WU24</strain>
    </source>
</reference>
<protein>
    <submittedName>
        <fullName evidence="5">Lysyl-tRNA synthetase</fullName>
    </submittedName>
</protein>
<evidence type="ECO:0000256" key="1">
    <source>
        <dbReference type="ARBA" id="ARBA00022598"/>
    </source>
</evidence>
<dbReference type="OrthoDB" id="21243at2759"/>
<dbReference type="GO" id="GO:0070154">
    <property type="term" value="P:mitochondrial lysyl-tRNA aminoacylation"/>
    <property type="evidence" value="ECO:0007669"/>
    <property type="project" value="TreeGrafter"/>
</dbReference>
<dbReference type="Gene3D" id="3.30.930.10">
    <property type="entry name" value="Bira Bifunctional Protein, Domain 2"/>
    <property type="match status" value="1"/>
</dbReference>
<evidence type="ECO:0000313" key="6">
    <source>
        <dbReference type="Proteomes" id="UP000663671"/>
    </source>
</evidence>
<dbReference type="Pfam" id="PF00152">
    <property type="entry name" value="tRNA-synt_2"/>
    <property type="match status" value="1"/>
</dbReference>
<dbReference type="InterPro" id="IPR004364">
    <property type="entry name" value="Aa-tRNA-synt_II"/>
</dbReference>
<dbReference type="AlphaFoldDB" id="A0A8A1MA58"/>
<dbReference type="SUPFAM" id="SSF55681">
    <property type="entry name" value="Class II aaRS and biotin synthetases"/>
    <property type="match status" value="1"/>
</dbReference>
<dbReference type="VEuPathDB" id="FungiDB:I7I51_03679"/>
<dbReference type="PANTHER" id="PTHR42918:SF5">
    <property type="entry name" value="LYSINE--TRNA LIGASE, MITOCHONDRIAL"/>
    <property type="match status" value="1"/>
</dbReference>
<dbReference type="GO" id="GO:0005524">
    <property type="term" value="F:ATP binding"/>
    <property type="evidence" value="ECO:0007669"/>
    <property type="project" value="InterPro"/>
</dbReference>
<name>A0A8A1MA58_AJECA</name>
<keyword evidence="2" id="KW-0547">Nucleotide-binding</keyword>
<keyword evidence="3" id="KW-0067">ATP-binding</keyword>
<dbReference type="EMBL" id="CP069111">
    <property type="protein sequence ID" value="QSS61504.1"/>
    <property type="molecule type" value="Genomic_DNA"/>
</dbReference>